<dbReference type="PANTHER" id="PTHR38248:SF2">
    <property type="entry name" value="FUNK1 11"/>
    <property type="match status" value="1"/>
</dbReference>
<keyword evidence="3" id="KW-1185">Reference proteome</keyword>
<dbReference type="Proteomes" id="UP000008063">
    <property type="component" value="Unassembled WGS sequence"/>
</dbReference>
<feature type="domain" description="Fungal-type protein kinase" evidence="1">
    <location>
        <begin position="84"/>
        <end position="230"/>
    </location>
</feature>
<accession>F8Q312</accession>
<evidence type="ECO:0000313" key="2">
    <source>
        <dbReference type="EMBL" id="EGN97573.1"/>
    </source>
</evidence>
<dbReference type="EMBL" id="GL945482">
    <property type="protein sequence ID" value="EGN97573.1"/>
    <property type="molecule type" value="Genomic_DNA"/>
</dbReference>
<protein>
    <recommendedName>
        <fullName evidence="1">Fungal-type protein kinase domain-containing protein</fullName>
    </recommendedName>
</protein>
<evidence type="ECO:0000313" key="3">
    <source>
        <dbReference type="Proteomes" id="UP000008063"/>
    </source>
</evidence>
<evidence type="ECO:0000259" key="1">
    <source>
        <dbReference type="Pfam" id="PF17667"/>
    </source>
</evidence>
<dbReference type="InterPro" id="IPR040976">
    <property type="entry name" value="Pkinase_fungal"/>
</dbReference>
<dbReference type="PANTHER" id="PTHR38248">
    <property type="entry name" value="FUNK1 6"/>
    <property type="match status" value="1"/>
</dbReference>
<organism evidence="3">
    <name type="scientific">Serpula lacrymans var. lacrymans (strain S7.3)</name>
    <name type="common">Dry rot fungus</name>
    <dbReference type="NCBI Taxonomy" id="936435"/>
    <lineage>
        <taxon>Eukaryota</taxon>
        <taxon>Fungi</taxon>
        <taxon>Dikarya</taxon>
        <taxon>Basidiomycota</taxon>
        <taxon>Agaricomycotina</taxon>
        <taxon>Agaricomycetes</taxon>
        <taxon>Agaricomycetidae</taxon>
        <taxon>Boletales</taxon>
        <taxon>Coniophorineae</taxon>
        <taxon>Serpulaceae</taxon>
        <taxon>Serpula</taxon>
    </lineage>
</organism>
<sequence>MTPRSTMVTPWSGGYAPWRTMAALAETGFIRFCHKAVVFLPLAKLPVEDKVHGFDIAVAAEFKKRPDPGDIRDNKQKIIWNLHNVILWLSNRAFPAVTEPINFLSDLNNVISLFYSFGSITDVGLGWDPTIERISIQDETHYRFSLHHKDRLMTFTTTRPIATYGANSMVGRGTRVYEARNEVTGKAVVLKDSWGDFGRDAEGAILEQILLAIREKFKHEAVEAEKYFTKVLVYKDISIGDICDSTFDPMEGGGSCTFEWLTVDSSMALSSQRHLPSDGHLPDCARPVLRVRALDDDSFIPRRIHSRTVFEDDTLKALYCMHKVGWVHRDVSVGNGLWIIKQGTGKLAGFEYAKCIHSNKSHDVRTGTPHFMAVEVDAKGYLFSTDEGEEPPFRMNGLHDMESVWWTLIWVLFYYTDQNHPTVDLVNQWNTLQAIFPSVLGRTSRLVFFTKFKLVTARRSRRHVSPFVNFFTNLRVTCETAIGGRRNRFRSSNLKISWKAFIGRLRRICSMYTRNMYTEMRAMLSFAPCVDFLHAKGQTQRFKHHQRCRKRGGVRSSTRIWIAYRWYTVVSLKQFTEQACFLSPKTDASQSTTKYQVHMMITAYISTAHMWENKFQQCAQSSYFSSLIGSISQSSRIPRDGQVI</sequence>
<gene>
    <name evidence="2" type="ORF">SERLA73DRAFT_161555</name>
</gene>
<dbReference type="HOGENOM" id="CLU_425236_0_0_1"/>
<name>F8Q312_SERL3</name>
<feature type="domain" description="Fungal-type protein kinase" evidence="1">
    <location>
        <begin position="313"/>
        <end position="411"/>
    </location>
</feature>
<dbReference type="InParanoid" id="F8Q312"/>
<dbReference type="Gene3D" id="1.10.510.10">
    <property type="entry name" value="Transferase(Phosphotransferase) domain 1"/>
    <property type="match status" value="1"/>
</dbReference>
<dbReference type="AlphaFoldDB" id="F8Q312"/>
<dbReference type="InterPro" id="IPR011009">
    <property type="entry name" value="Kinase-like_dom_sf"/>
</dbReference>
<reference evidence="3" key="1">
    <citation type="journal article" date="2011" name="Science">
        <title>The plant cell wall-decomposing machinery underlies the functional diversity of forest fungi.</title>
        <authorList>
            <person name="Eastwood D.C."/>
            <person name="Floudas D."/>
            <person name="Binder M."/>
            <person name="Majcherczyk A."/>
            <person name="Schneider P."/>
            <person name="Aerts A."/>
            <person name="Asiegbu F.O."/>
            <person name="Baker S.E."/>
            <person name="Barry K."/>
            <person name="Bendiksby M."/>
            <person name="Blumentritt M."/>
            <person name="Coutinho P.M."/>
            <person name="Cullen D."/>
            <person name="de Vries R.P."/>
            <person name="Gathman A."/>
            <person name="Goodell B."/>
            <person name="Henrissat B."/>
            <person name="Ihrmark K."/>
            <person name="Kauserud H."/>
            <person name="Kohler A."/>
            <person name="LaButti K."/>
            <person name="Lapidus A."/>
            <person name="Lavin J.L."/>
            <person name="Lee Y.-H."/>
            <person name="Lindquist E."/>
            <person name="Lilly W."/>
            <person name="Lucas S."/>
            <person name="Morin E."/>
            <person name="Murat C."/>
            <person name="Oguiza J.A."/>
            <person name="Park J."/>
            <person name="Pisabarro A.G."/>
            <person name="Riley R."/>
            <person name="Rosling A."/>
            <person name="Salamov A."/>
            <person name="Schmidt O."/>
            <person name="Schmutz J."/>
            <person name="Skrede I."/>
            <person name="Stenlid J."/>
            <person name="Wiebenga A."/>
            <person name="Xie X."/>
            <person name="Kuees U."/>
            <person name="Hibbett D.S."/>
            <person name="Hoffmeister D."/>
            <person name="Hoegberg N."/>
            <person name="Martin F."/>
            <person name="Grigoriev I.V."/>
            <person name="Watkinson S.C."/>
        </authorList>
    </citation>
    <scope>NUCLEOTIDE SEQUENCE [LARGE SCALE GENOMIC DNA]</scope>
    <source>
        <strain evidence="3">strain S7.3</strain>
    </source>
</reference>
<dbReference type="SUPFAM" id="SSF56112">
    <property type="entry name" value="Protein kinase-like (PK-like)"/>
    <property type="match status" value="1"/>
</dbReference>
<dbReference type="Pfam" id="PF17667">
    <property type="entry name" value="Pkinase_fungal"/>
    <property type="match status" value="2"/>
</dbReference>
<proteinExistence type="predicted"/>